<name>A0A9E6ZKZ0_9FLAO</name>
<dbReference type="InterPro" id="IPR000639">
    <property type="entry name" value="Epox_hydrolase-like"/>
</dbReference>
<reference evidence="2" key="1">
    <citation type="submission" date="2022-03" db="EMBL/GenBank/DDBJ databases">
        <title>Description of Abyssus ytuae gen. nov., sp. nov., a novel member of the family Flavobacteriaceae isolated from the sediment of Mariana Trench.</title>
        <authorList>
            <person name="Zhang J."/>
            <person name="Xu X."/>
        </authorList>
    </citation>
    <scope>NUCLEOTIDE SEQUENCE</scope>
    <source>
        <strain evidence="2">MT3330</strain>
    </source>
</reference>
<dbReference type="PRINTS" id="PR00111">
    <property type="entry name" value="ABHYDROLASE"/>
</dbReference>
<organism evidence="2 3">
    <name type="scientific">Abyssalbus ytuae</name>
    <dbReference type="NCBI Taxonomy" id="2926907"/>
    <lineage>
        <taxon>Bacteria</taxon>
        <taxon>Pseudomonadati</taxon>
        <taxon>Bacteroidota</taxon>
        <taxon>Flavobacteriia</taxon>
        <taxon>Flavobacteriales</taxon>
        <taxon>Flavobacteriaceae</taxon>
        <taxon>Abyssalbus</taxon>
    </lineage>
</organism>
<evidence type="ECO:0000313" key="3">
    <source>
        <dbReference type="Proteomes" id="UP000831290"/>
    </source>
</evidence>
<keyword evidence="2" id="KW-0378">Hydrolase</keyword>
<dbReference type="PANTHER" id="PTHR43798:SF24">
    <property type="entry name" value="CIS-3-ALKYL-4-ALKYLOXETAN-2-ONE DECARBOXYLASE"/>
    <property type="match status" value="1"/>
</dbReference>
<dbReference type="KEGG" id="fbm:MQE35_10390"/>
<dbReference type="SUPFAM" id="SSF53474">
    <property type="entry name" value="alpha/beta-Hydrolases"/>
    <property type="match status" value="1"/>
</dbReference>
<dbReference type="PRINTS" id="PR00412">
    <property type="entry name" value="EPOXHYDRLASE"/>
</dbReference>
<feature type="domain" description="AB hydrolase-1" evidence="1">
    <location>
        <begin position="38"/>
        <end position="275"/>
    </location>
</feature>
<gene>
    <name evidence="2" type="ORF">MQE35_10390</name>
</gene>
<dbReference type="EMBL" id="CP094358">
    <property type="protein sequence ID" value="UOB16145.1"/>
    <property type="molecule type" value="Genomic_DNA"/>
</dbReference>
<dbReference type="Proteomes" id="UP000831290">
    <property type="component" value="Chromosome"/>
</dbReference>
<keyword evidence="3" id="KW-1185">Reference proteome</keyword>
<dbReference type="InterPro" id="IPR000073">
    <property type="entry name" value="AB_hydrolase_1"/>
</dbReference>
<dbReference type="InterPro" id="IPR050266">
    <property type="entry name" value="AB_hydrolase_sf"/>
</dbReference>
<dbReference type="GO" id="GO:0016020">
    <property type="term" value="C:membrane"/>
    <property type="evidence" value="ECO:0007669"/>
    <property type="project" value="TreeGrafter"/>
</dbReference>
<dbReference type="InterPro" id="IPR029058">
    <property type="entry name" value="AB_hydrolase_fold"/>
</dbReference>
<dbReference type="GO" id="GO:0016787">
    <property type="term" value="F:hydrolase activity"/>
    <property type="evidence" value="ECO:0007669"/>
    <property type="project" value="UniProtKB-KW"/>
</dbReference>
<sequence>MVKKEFDWLDIEEYPFENKYFNINNYKMHYIDEGKGDIILFVHGTPSWSFEYRKLIKALKNNFRCIATDHIGFGLSDKPKHYNYHTINHSISLETFVLKRKLKNITLVVHDFGGPIGLNFALRYPELVKKIVIINSWMWSSKNDPDFIKISKILKSPLLPFLYIYLNFSPRFILPKMIIKHKFSKKRLKQYIKPFKNRSQRYGVLYFAKSLLDDQMWFEELWNKRQIISHKPTLFIWGMKDPVLKPHNLQKFINGFKNSKLVKLEKCGHFPQEEESDRIITEIAQFIKQTHP</sequence>
<protein>
    <submittedName>
        <fullName evidence="2">Alpha/beta fold hydrolase</fullName>
    </submittedName>
</protein>
<accession>A0A9E6ZKZ0</accession>
<evidence type="ECO:0000259" key="1">
    <source>
        <dbReference type="Pfam" id="PF00561"/>
    </source>
</evidence>
<evidence type="ECO:0000313" key="2">
    <source>
        <dbReference type="EMBL" id="UOB16145.1"/>
    </source>
</evidence>
<dbReference type="Pfam" id="PF00561">
    <property type="entry name" value="Abhydrolase_1"/>
    <property type="match status" value="1"/>
</dbReference>
<dbReference type="Gene3D" id="3.40.50.1820">
    <property type="entry name" value="alpha/beta hydrolase"/>
    <property type="match status" value="1"/>
</dbReference>
<dbReference type="RefSeq" id="WP_255841306.1">
    <property type="nucleotide sequence ID" value="NZ_CP094358.1"/>
</dbReference>
<dbReference type="AlphaFoldDB" id="A0A9E6ZKZ0"/>
<dbReference type="PANTHER" id="PTHR43798">
    <property type="entry name" value="MONOACYLGLYCEROL LIPASE"/>
    <property type="match status" value="1"/>
</dbReference>
<proteinExistence type="predicted"/>